<evidence type="ECO:0000259" key="1">
    <source>
        <dbReference type="Pfam" id="PF00144"/>
    </source>
</evidence>
<dbReference type="EMBL" id="JBHTMK010000031">
    <property type="protein sequence ID" value="MFD1368058.1"/>
    <property type="molecule type" value="Genomic_DNA"/>
</dbReference>
<dbReference type="InterPro" id="IPR012338">
    <property type="entry name" value="Beta-lactam/transpept-like"/>
</dbReference>
<organism evidence="2 3">
    <name type="scientific">Actinoplanes sichuanensis</name>
    <dbReference type="NCBI Taxonomy" id="512349"/>
    <lineage>
        <taxon>Bacteria</taxon>
        <taxon>Bacillati</taxon>
        <taxon>Actinomycetota</taxon>
        <taxon>Actinomycetes</taxon>
        <taxon>Micromonosporales</taxon>
        <taxon>Micromonosporaceae</taxon>
        <taxon>Actinoplanes</taxon>
    </lineage>
</organism>
<dbReference type="PANTHER" id="PTHR43319:SF3">
    <property type="entry name" value="BETA-LACTAMASE-RELATED DOMAIN-CONTAINING PROTEIN"/>
    <property type="match status" value="1"/>
</dbReference>
<dbReference type="InterPro" id="IPR052907">
    <property type="entry name" value="Beta-lactamase/esterase"/>
</dbReference>
<dbReference type="Proteomes" id="UP001597183">
    <property type="component" value="Unassembled WGS sequence"/>
</dbReference>
<comment type="caution">
    <text evidence="2">The sequence shown here is derived from an EMBL/GenBank/DDBJ whole genome shotgun (WGS) entry which is preliminary data.</text>
</comment>
<gene>
    <name evidence="2" type="ORF">ACFQ5G_22115</name>
</gene>
<keyword evidence="3" id="KW-1185">Reference proteome</keyword>
<evidence type="ECO:0000313" key="2">
    <source>
        <dbReference type="EMBL" id="MFD1368058.1"/>
    </source>
</evidence>
<feature type="domain" description="Beta-lactamase-related" evidence="1">
    <location>
        <begin position="8"/>
        <end position="124"/>
    </location>
</feature>
<dbReference type="RefSeq" id="WP_378078808.1">
    <property type="nucleotide sequence ID" value="NZ_AP028461.1"/>
</dbReference>
<accession>A0ABW4ACP4</accession>
<sequence>MRALGQSSAGGVAGARGLAHMYAAALWGTGGTAPLLEPTVLAEFAAVSSPGVDLVTGERGHFGLGFEIQHTRYPGLSPSAFGHSGTAGANAFADPVRDITYAYTRRVFGPGGAAPENAPLVAAVLRAR</sequence>
<protein>
    <submittedName>
        <fullName evidence="2">Serine hydrolase</fullName>
    </submittedName>
</protein>
<name>A0ABW4ACP4_9ACTN</name>
<reference evidence="3" key="1">
    <citation type="journal article" date="2019" name="Int. J. Syst. Evol. Microbiol.">
        <title>The Global Catalogue of Microorganisms (GCM) 10K type strain sequencing project: providing services to taxonomists for standard genome sequencing and annotation.</title>
        <authorList>
            <consortium name="The Broad Institute Genomics Platform"/>
            <consortium name="The Broad Institute Genome Sequencing Center for Infectious Disease"/>
            <person name="Wu L."/>
            <person name="Ma J."/>
        </authorList>
    </citation>
    <scope>NUCLEOTIDE SEQUENCE [LARGE SCALE GENOMIC DNA]</scope>
    <source>
        <strain evidence="3">CCM 7526</strain>
    </source>
</reference>
<dbReference type="GO" id="GO:0016787">
    <property type="term" value="F:hydrolase activity"/>
    <property type="evidence" value="ECO:0007669"/>
    <property type="project" value="UniProtKB-KW"/>
</dbReference>
<dbReference type="SUPFAM" id="SSF56601">
    <property type="entry name" value="beta-lactamase/transpeptidase-like"/>
    <property type="match status" value="1"/>
</dbReference>
<evidence type="ECO:0000313" key="3">
    <source>
        <dbReference type="Proteomes" id="UP001597183"/>
    </source>
</evidence>
<dbReference type="Gene3D" id="3.40.710.10">
    <property type="entry name" value="DD-peptidase/beta-lactamase superfamily"/>
    <property type="match status" value="1"/>
</dbReference>
<keyword evidence="2" id="KW-0378">Hydrolase</keyword>
<dbReference type="PANTHER" id="PTHR43319">
    <property type="entry name" value="BETA-LACTAMASE-RELATED"/>
    <property type="match status" value="1"/>
</dbReference>
<dbReference type="InterPro" id="IPR001466">
    <property type="entry name" value="Beta-lactam-related"/>
</dbReference>
<proteinExistence type="predicted"/>
<dbReference type="Pfam" id="PF00144">
    <property type="entry name" value="Beta-lactamase"/>
    <property type="match status" value="1"/>
</dbReference>